<accession>A0ACC2BG48</accession>
<comment type="caution">
    <text evidence="1">The sequence shown here is derived from an EMBL/GenBank/DDBJ whole genome shotgun (WGS) entry which is preliminary data.</text>
</comment>
<name>A0ACC2BG48_DIPCM</name>
<sequence length="438" mass="49468">MPSLPTFPSSHASLQFLNSVLSQRGPNPLPYQEDLKWHVRQHLLTLIQEFAGLQLKTAIFTHNDGRAVNLLQAHGTIPMLYKEVSYNIPVTLWLLESYPRNPPLIYVTPTRDMIIKPRHRFVDASGLVSAPFLDQWIFPRCNLVELVQNLSSVFGQDPPLYSRPASPRPPHPSRQGTNAAGSLGLRNPTTNSNTTLAPSSRGASPLGTPLSPKQYSPSPQHVNRIDNASPRPYPPSPQRLKRTDNPSPRPYPPSPHRSNQTDNPSEVFKRNAINYLMDHLRKDMLGLRKSFELEIDELFTMQALLNQRSEQLEQGFSNFKQEKEGLEQQVQLVLKNADTLETWLETNDKDTKQVDIDDVFQPSDALSKQMLECRASDLAIEDSLYSLDKAVQDGAIPVEAYLKYVRTLSREQFFFRATTLKVRAAQLHIQAFGMASNA</sequence>
<protein>
    <submittedName>
        <fullName evidence="1">Uncharacterized protein</fullName>
    </submittedName>
</protein>
<evidence type="ECO:0000313" key="2">
    <source>
        <dbReference type="Proteomes" id="UP001162992"/>
    </source>
</evidence>
<gene>
    <name evidence="1" type="ORF">O6H91_15G015100</name>
</gene>
<reference evidence="2" key="1">
    <citation type="journal article" date="2024" name="Proc. Natl. Acad. Sci. U.S.A.">
        <title>Extraordinary preservation of gene collinearity over three hundred million years revealed in homosporous lycophytes.</title>
        <authorList>
            <person name="Li C."/>
            <person name="Wickell D."/>
            <person name="Kuo L.Y."/>
            <person name="Chen X."/>
            <person name="Nie B."/>
            <person name="Liao X."/>
            <person name="Peng D."/>
            <person name="Ji J."/>
            <person name="Jenkins J."/>
            <person name="Williams M."/>
            <person name="Shu S."/>
            <person name="Plott C."/>
            <person name="Barry K."/>
            <person name="Rajasekar S."/>
            <person name="Grimwood J."/>
            <person name="Han X."/>
            <person name="Sun S."/>
            <person name="Hou Z."/>
            <person name="He W."/>
            <person name="Dai G."/>
            <person name="Sun C."/>
            <person name="Schmutz J."/>
            <person name="Leebens-Mack J.H."/>
            <person name="Li F.W."/>
            <person name="Wang L."/>
        </authorList>
    </citation>
    <scope>NUCLEOTIDE SEQUENCE [LARGE SCALE GENOMIC DNA]</scope>
    <source>
        <strain evidence="2">cv. PW_Plant_1</strain>
    </source>
</reference>
<organism evidence="1 2">
    <name type="scientific">Diphasiastrum complanatum</name>
    <name type="common">Issler's clubmoss</name>
    <name type="synonym">Lycopodium complanatum</name>
    <dbReference type="NCBI Taxonomy" id="34168"/>
    <lineage>
        <taxon>Eukaryota</taxon>
        <taxon>Viridiplantae</taxon>
        <taxon>Streptophyta</taxon>
        <taxon>Embryophyta</taxon>
        <taxon>Tracheophyta</taxon>
        <taxon>Lycopodiopsida</taxon>
        <taxon>Lycopodiales</taxon>
        <taxon>Lycopodiaceae</taxon>
        <taxon>Lycopodioideae</taxon>
        <taxon>Diphasiastrum</taxon>
    </lineage>
</organism>
<keyword evidence="2" id="KW-1185">Reference proteome</keyword>
<proteinExistence type="predicted"/>
<evidence type="ECO:0000313" key="1">
    <source>
        <dbReference type="EMBL" id="KAJ7528706.1"/>
    </source>
</evidence>
<dbReference type="Proteomes" id="UP001162992">
    <property type="component" value="Chromosome 15"/>
</dbReference>
<dbReference type="EMBL" id="CM055106">
    <property type="protein sequence ID" value="KAJ7528706.1"/>
    <property type="molecule type" value="Genomic_DNA"/>
</dbReference>